<dbReference type="Gene3D" id="2.60.40.2020">
    <property type="match status" value="1"/>
</dbReference>
<dbReference type="PANTHER" id="PTHR43236">
    <property type="entry name" value="ANTITOXIN HIGA1"/>
    <property type="match status" value="1"/>
</dbReference>
<dbReference type="InterPro" id="IPR052345">
    <property type="entry name" value="Rad_response_metalloprotease"/>
</dbReference>
<evidence type="ECO:0000256" key="2">
    <source>
        <dbReference type="ARBA" id="ARBA00022704"/>
    </source>
</evidence>
<evidence type="ECO:0000313" key="7">
    <source>
        <dbReference type="Proteomes" id="UP000234483"/>
    </source>
</evidence>
<dbReference type="EMBL" id="CP026100">
    <property type="protein sequence ID" value="AYV48967.1"/>
    <property type="molecule type" value="Genomic_DNA"/>
</dbReference>
<evidence type="ECO:0000313" key="6">
    <source>
        <dbReference type="EMBL" id="PLR20535.1"/>
    </source>
</evidence>
<evidence type="ECO:0000313" key="5">
    <source>
        <dbReference type="EMBL" id="AYV48967.1"/>
    </source>
</evidence>
<keyword evidence="2" id="KW-0789">Thiol protease inhibitor</keyword>
<dbReference type="GO" id="GO:0004869">
    <property type="term" value="F:cysteine-type endopeptidase inhibitor activity"/>
    <property type="evidence" value="ECO:0007669"/>
    <property type="project" value="UniProtKB-KW"/>
</dbReference>
<feature type="domain" description="IrrE N-terminal-like" evidence="3">
    <location>
        <begin position="62"/>
        <end position="181"/>
    </location>
</feature>
<evidence type="ECO:0000259" key="3">
    <source>
        <dbReference type="Pfam" id="PF06114"/>
    </source>
</evidence>
<evidence type="ECO:0000259" key="4">
    <source>
        <dbReference type="Pfam" id="PF09394"/>
    </source>
</evidence>
<dbReference type="InterPro" id="IPR018990">
    <property type="entry name" value="Prot_inh_I42_chagasin"/>
</dbReference>
<proteinExistence type="predicted"/>
<dbReference type="Pfam" id="PF09394">
    <property type="entry name" value="Inhibitor_I42"/>
    <property type="match status" value="1"/>
</dbReference>
<dbReference type="InterPro" id="IPR036331">
    <property type="entry name" value="Chagasin-like_sf"/>
</dbReference>
<dbReference type="Proteomes" id="UP000281192">
    <property type="component" value="Chromosome"/>
</dbReference>
<organism evidence="6 7">
    <name type="scientific">Caulobacter flavus</name>
    <dbReference type="NCBI Taxonomy" id="1679497"/>
    <lineage>
        <taxon>Bacteria</taxon>
        <taxon>Pseudomonadati</taxon>
        <taxon>Pseudomonadota</taxon>
        <taxon>Alphaproteobacteria</taxon>
        <taxon>Caulobacterales</taxon>
        <taxon>Caulobacteraceae</taxon>
        <taxon>Caulobacter</taxon>
    </lineage>
</organism>
<feature type="domain" description="Proteinase inhibitor I42 chagasin" evidence="4">
    <location>
        <begin position="237"/>
        <end position="316"/>
    </location>
</feature>
<dbReference type="RefSeq" id="WP_101711373.1">
    <property type="nucleotide sequence ID" value="NZ_CP026100.1"/>
</dbReference>
<evidence type="ECO:0008006" key="9">
    <source>
        <dbReference type="Google" id="ProtNLM"/>
    </source>
</evidence>
<reference evidence="6 7" key="1">
    <citation type="submission" date="2017-12" db="EMBL/GenBank/DDBJ databases">
        <title>The genome sequence of Caulobacter flavus CGMCC1 15093.</title>
        <authorList>
            <person name="Gao J."/>
            <person name="Mao X."/>
            <person name="Sun J."/>
        </authorList>
    </citation>
    <scope>NUCLEOTIDE SEQUENCE [LARGE SCALE GENOMIC DNA]</scope>
    <source>
        <strain evidence="6 7">CGMCC1 15093</strain>
    </source>
</reference>
<keyword evidence="1" id="KW-0646">Protease inhibitor</keyword>
<dbReference type="AlphaFoldDB" id="A0A2N5D3A0"/>
<dbReference type="Pfam" id="PF06114">
    <property type="entry name" value="Peptidase_M78"/>
    <property type="match status" value="1"/>
</dbReference>
<dbReference type="Proteomes" id="UP000234483">
    <property type="component" value="Unassembled WGS sequence"/>
</dbReference>
<accession>A0A2N5D3A0</accession>
<reference evidence="5 8" key="2">
    <citation type="submission" date="2018-01" db="EMBL/GenBank/DDBJ databases">
        <title>Complete genome sequence of Caulobacter flavus RHGG3.</title>
        <authorList>
            <person name="Yang E."/>
        </authorList>
    </citation>
    <scope>NUCLEOTIDE SEQUENCE [LARGE SCALE GENOMIC DNA]</scope>
    <source>
        <strain evidence="5 8">RHGG3</strain>
    </source>
</reference>
<sequence>MAATNYSDAVRNGVQAAGRLQRDLKLRDQIQAEPSAVDIFAIIAQLDLPLLVRPLKGLLGAYVDVPSPGILVTTERPLSIQRFTAAHELGHRLMGHRPSLDDEEQILRRGSLEELRIRDRRDGYQEAEADAFASAMLMPKWLIQLHCGRQAWRIDDLVRPEIVYQLSLRLGASYEATVRTLERYGMISGANRIALLAVPRRKLKVTLLGDFRPETYKGNVWVLTERDDGGRLDGGSNDHIVVELQEKGSAGFLWDVRPLSDAGFTAISDIRSGVEGDAVGGPYLRRILIAATETSTENVTLRQIRPWQPEAAIDAFSVRLDFSGPEAGGLSRAERRLRLGAA</sequence>
<evidence type="ECO:0000313" key="8">
    <source>
        <dbReference type="Proteomes" id="UP000281192"/>
    </source>
</evidence>
<dbReference type="Gene3D" id="1.10.10.2910">
    <property type="match status" value="1"/>
</dbReference>
<dbReference type="OrthoDB" id="9794834at2"/>
<dbReference type="KEGG" id="cfh:C1707_23415"/>
<gene>
    <name evidence="5" type="ORF">C1707_23415</name>
    <name evidence="6" type="ORF">CFHF_02060</name>
</gene>
<protein>
    <recommendedName>
        <fullName evidence="9">IrrE N-terminal-like domain-containing protein</fullName>
    </recommendedName>
</protein>
<keyword evidence="8" id="KW-1185">Reference proteome</keyword>
<dbReference type="SUPFAM" id="SSF141066">
    <property type="entry name" value="ICP-like"/>
    <property type="match status" value="1"/>
</dbReference>
<dbReference type="PANTHER" id="PTHR43236:SF1">
    <property type="entry name" value="BLL7220 PROTEIN"/>
    <property type="match status" value="1"/>
</dbReference>
<evidence type="ECO:0000256" key="1">
    <source>
        <dbReference type="ARBA" id="ARBA00022690"/>
    </source>
</evidence>
<dbReference type="EMBL" id="PJRQ01000006">
    <property type="protein sequence ID" value="PLR20535.1"/>
    <property type="molecule type" value="Genomic_DNA"/>
</dbReference>
<name>A0A2N5D3A0_9CAUL</name>
<dbReference type="InterPro" id="IPR010359">
    <property type="entry name" value="IrrE_HExxH"/>
</dbReference>